<sequence>MTDQFPTELNYLQSTHGPVLLKDGIRLHPQPTSDPLDPLNWSTKKKNGVLAIVMALYFMLTYTTTTTVPSIHKIQKQHGINASKVNWTVAVPALGLALGPPIWSSLSDIYMDAGLGVSPGATVGLAIVNDIFYEQQRGLKAGLWVLAIDMGLLVGPLIGGFMDSVNHYWISWLTAILFAAIFVAEIFFLPETLYPRNKMLRVFPYTDGNIARVADIEETARRQNDATETALKRTETLALTNAKPDSILRFAQTFKFLTVFFAVRIFCFGWLFSELCFSGRLSDWLTLGLAKKNKGVSHVVDCYLLYSMSMVTFYTVTLNLSAFINPFFVAPWVSLASYMWTFAVQGIITFWFCISALACIHRFGNKLRTWAEMPGWANPEYDST</sequence>
<evidence type="ECO:0000256" key="3">
    <source>
        <dbReference type="ARBA" id="ARBA00022989"/>
    </source>
</evidence>
<dbReference type="Proteomes" id="UP000250140">
    <property type="component" value="Unassembled WGS sequence"/>
</dbReference>
<keyword evidence="2 5" id="KW-0812">Transmembrane</keyword>
<dbReference type="EMBL" id="KV750121">
    <property type="protein sequence ID" value="OCL06153.1"/>
    <property type="molecule type" value="Genomic_DNA"/>
</dbReference>
<dbReference type="GO" id="GO:0005886">
    <property type="term" value="C:plasma membrane"/>
    <property type="evidence" value="ECO:0007669"/>
    <property type="project" value="TreeGrafter"/>
</dbReference>
<reference evidence="6 7" key="1">
    <citation type="journal article" date="2016" name="Nat. Commun.">
        <title>Ectomycorrhizal ecology is imprinted in the genome of the dominant symbiotic fungus Cenococcum geophilum.</title>
        <authorList>
            <consortium name="DOE Joint Genome Institute"/>
            <person name="Peter M."/>
            <person name="Kohler A."/>
            <person name="Ohm R.A."/>
            <person name="Kuo A."/>
            <person name="Krutzmann J."/>
            <person name="Morin E."/>
            <person name="Arend M."/>
            <person name="Barry K.W."/>
            <person name="Binder M."/>
            <person name="Choi C."/>
            <person name="Clum A."/>
            <person name="Copeland A."/>
            <person name="Grisel N."/>
            <person name="Haridas S."/>
            <person name="Kipfer T."/>
            <person name="LaButti K."/>
            <person name="Lindquist E."/>
            <person name="Lipzen A."/>
            <person name="Maire R."/>
            <person name="Meier B."/>
            <person name="Mihaltcheva S."/>
            <person name="Molinier V."/>
            <person name="Murat C."/>
            <person name="Poggeler S."/>
            <person name="Quandt C.A."/>
            <person name="Sperisen C."/>
            <person name="Tritt A."/>
            <person name="Tisserant E."/>
            <person name="Crous P.W."/>
            <person name="Henrissat B."/>
            <person name="Nehls U."/>
            <person name="Egli S."/>
            <person name="Spatafora J.W."/>
            <person name="Grigoriev I.V."/>
            <person name="Martin F.M."/>
        </authorList>
    </citation>
    <scope>NUCLEOTIDE SEQUENCE [LARGE SCALE GENOMIC DNA]</scope>
    <source>
        <strain evidence="6 7">CBS 207.34</strain>
    </source>
</reference>
<dbReference type="Gene3D" id="1.20.1250.20">
    <property type="entry name" value="MFS general substrate transporter like domains"/>
    <property type="match status" value="1"/>
</dbReference>
<dbReference type="GO" id="GO:0022857">
    <property type="term" value="F:transmembrane transporter activity"/>
    <property type="evidence" value="ECO:0007669"/>
    <property type="project" value="TreeGrafter"/>
</dbReference>
<evidence type="ECO:0000313" key="7">
    <source>
        <dbReference type="Proteomes" id="UP000250140"/>
    </source>
</evidence>
<dbReference type="InterPro" id="IPR036259">
    <property type="entry name" value="MFS_trans_sf"/>
</dbReference>
<name>A0A8E2JQV7_9PEZI</name>
<feature type="transmembrane region" description="Helical" evidence="5">
    <location>
        <begin position="109"/>
        <end position="129"/>
    </location>
</feature>
<proteinExistence type="predicted"/>
<comment type="subcellular location">
    <subcellularLocation>
        <location evidence="1">Membrane</location>
        <topology evidence="1">Multi-pass membrane protein</topology>
    </subcellularLocation>
</comment>
<feature type="transmembrane region" description="Helical" evidence="5">
    <location>
        <begin position="48"/>
        <end position="65"/>
    </location>
</feature>
<dbReference type="PANTHER" id="PTHR23502:SF139">
    <property type="entry name" value="MAJOR FACILITATOR SUPERFAMILY (MFS) PROFILE DOMAIN-CONTAINING PROTEIN-RELATED"/>
    <property type="match status" value="1"/>
</dbReference>
<accession>A0A8E2JQV7</accession>
<feature type="transmembrane region" description="Helical" evidence="5">
    <location>
        <begin position="168"/>
        <end position="189"/>
    </location>
</feature>
<keyword evidence="4 5" id="KW-0472">Membrane</keyword>
<evidence type="ECO:0000256" key="2">
    <source>
        <dbReference type="ARBA" id="ARBA00022692"/>
    </source>
</evidence>
<feature type="transmembrane region" description="Helical" evidence="5">
    <location>
        <begin position="141"/>
        <end position="162"/>
    </location>
</feature>
<evidence type="ECO:0000313" key="6">
    <source>
        <dbReference type="EMBL" id="OCL06153.1"/>
    </source>
</evidence>
<evidence type="ECO:0000256" key="4">
    <source>
        <dbReference type="ARBA" id="ARBA00023136"/>
    </source>
</evidence>
<dbReference type="Gene3D" id="1.20.1720.10">
    <property type="entry name" value="Multidrug resistance protein D"/>
    <property type="match status" value="1"/>
</dbReference>
<evidence type="ECO:0000256" key="5">
    <source>
        <dbReference type="SAM" id="Phobius"/>
    </source>
</evidence>
<organism evidence="6 7">
    <name type="scientific">Glonium stellatum</name>
    <dbReference type="NCBI Taxonomy" id="574774"/>
    <lineage>
        <taxon>Eukaryota</taxon>
        <taxon>Fungi</taxon>
        <taxon>Dikarya</taxon>
        <taxon>Ascomycota</taxon>
        <taxon>Pezizomycotina</taxon>
        <taxon>Dothideomycetes</taxon>
        <taxon>Pleosporomycetidae</taxon>
        <taxon>Gloniales</taxon>
        <taxon>Gloniaceae</taxon>
        <taxon>Glonium</taxon>
    </lineage>
</organism>
<keyword evidence="7" id="KW-1185">Reference proteome</keyword>
<evidence type="ECO:0000256" key="1">
    <source>
        <dbReference type="ARBA" id="ARBA00004141"/>
    </source>
</evidence>
<feature type="transmembrane region" description="Helical" evidence="5">
    <location>
        <begin position="338"/>
        <end position="360"/>
    </location>
</feature>
<dbReference type="PANTHER" id="PTHR23502">
    <property type="entry name" value="MAJOR FACILITATOR SUPERFAMILY"/>
    <property type="match status" value="1"/>
</dbReference>
<keyword evidence="3 5" id="KW-1133">Transmembrane helix</keyword>
<protein>
    <submittedName>
        <fullName evidence="6">MFS general substrate transporter</fullName>
    </submittedName>
</protein>
<dbReference type="AlphaFoldDB" id="A0A8E2JQV7"/>
<dbReference type="OrthoDB" id="2585655at2759"/>
<feature type="transmembrane region" description="Helical" evidence="5">
    <location>
        <begin position="85"/>
        <end position="103"/>
    </location>
</feature>
<gene>
    <name evidence="6" type="ORF">AOQ84DRAFT_399182</name>
</gene>
<dbReference type="SUPFAM" id="SSF103473">
    <property type="entry name" value="MFS general substrate transporter"/>
    <property type="match status" value="1"/>
</dbReference>